<sequence>FMLIATLLYKTKVTLTEEKHAEIVKELERTWKDISK</sequence>
<evidence type="ECO:0000313" key="1">
    <source>
        <dbReference type="EMBL" id="EHR38264.1"/>
    </source>
</evidence>
<dbReference type="EMBL" id="ADMB01000041">
    <property type="protein sequence ID" value="EHR38264.1"/>
    <property type="molecule type" value="Genomic_DNA"/>
</dbReference>
<dbReference type="Proteomes" id="UP000005963">
    <property type="component" value="Unassembled WGS sequence"/>
</dbReference>
<reference evidence="1 2" key="1">
    <citation type="submission" date="2012-01" db="EMBL/GenBank/DDBJ databases">
        <title>The Genome Sequence of Megamonas funiformis YIT 11815.</title>
        <authorList>
            <consortium name="The Broad Institute Genome Sequencing Platform"/>
            <person name="Earl A."/>
            <person name="Ward D."/>
            <person name="Feldgarden M."/>
            <person name="Gevers D."/>
            <person name="Morotomi M."/>
            <person name="Young S.K."/>
            <person name="Zeng Q."/>
            <person name="Gargeya S."/>
            <person name="Fitzgerald M."/>
            <person name="Haas B."/>
            <person name="Abouelleil A."/>
            <person name="Alvarado L."/>
            <person name="Arachchi H.M."/>
            <person name="Berlin A."/>
            <person name="Chapman S.B."/>
            <person name="Gearin G."/>
            <person name="Goldberg J."/>
            <person name="Griggs A."/>
            <person name="Gujja S."/>
            <person name="Hansen M."/>
            <person name="Heiman D."/>
            <person name="Howarth C."/>
            <person name="Larimer J."/>
            <person name="Lui A."/>
            <person name="MacDonald P.J.P."/>
            <person name="McCowen C."/>
            <person name="Montmayeur A."/>
            <person name="Murphy C."/>
            <person name="Neiman D."/>
            <person name="Pearson M."/>
            <person name="Priest M."/>
            <person name="Roberts A."/>
            <person name="Saif S."/>
            <person name="Shea T."/>
            <person name="Sisk P."/>
            <person name="Stolte C."/>
            <person name="Sykes S."/>
            <person name="Wortman J."/>
            <person name="Nusbaum C."/>
            <person name="Birren B."/>
        </authorList>
    </citation>
    <scope>NUCLEOTIDE SEQUENCE [LARGE SCALE GENOMIC DNA]</scope>
    <source>
        <strain evidence="1 2">YIT 11815</strain>
    </source>
</reference>
<keyword evidence="2" id="KW-1185">Reference proteome</keyword>
<comment type="caution">
    <text evidence="1">The sequence shown here is derived from an EMBL/GenBank/DDBJ whole genome shotgun (WGS) entry which is preliminary data.</text>
</comment>
<gene>
    <name evidence="1" type="ORF">HMPREF9454_00893</name>
</gene>
<accession>A0ABN0EJF3</accession>
<feature type="non-terminal residue" evidence="1">
    <location>
        <position position="1"/>
    </location>
</feature>
<evidence type="ECO:0000313" key="2">
    <source>
        <dbReference type="Proteomes" id="UP000005963"/>
    </source>
</evidence>
<protein>
    <submittedName>
        <fullName evidence="1">Uncharacterized protein</fullName>
    </submittedName>
</protein>
<name>A0ABN0EJF3_9FIRM</name>
<organism evidence="1 2">
    <name type="scientific">Megamonas funiformis YIT 11815</name>
    <dbReference type="NCBI Taxonomy" id="742816"/>
    <lineage>
        <taxon>Bacteria</taxon>
        <taxon>Bacillati</taxon>
        <taxon>Bacillota</taxon>
        <taxon>Negativicutes</taxon>
        <taxon>Selenomonadales</taxon>
        <taxon>Selenomonadaceae</taxon>
        <taxon>Megamonas</taxon>
    </lineage>
</organism>
<proteinExistence type="predicted"/>